<keyword evidence="3" id="KW-1185">Reference proteome</keyword>
<dbReference type="Gene3D" id="1.25.40.10">
    <property type="entry name" value="Tetratricopeptide repeat domain"/>
    <property type="match status" value="2"/>
</dbReference>
<sequence>MCFHSSAVESNTAFTEEEAKRLLEERLSTNPCDTNALHMLMEVKIRVHKMEEPFRVLDHLIELEPEELEWLLLKANMHIYNNNHTNMRKLFEEILKKDLLREEVFHGLVMATLRSNELLKGLLKRVEEANKVCKKQKRDSDVRDFRLLIAQVKVMKGDFSKALKAYQELVKDEPRDFRPYLCQGIIYTILRKKDEADKQFNKFCRLVPKDRYHPYKEYF</sequence>
<organism evidence="2 3">
    <name type="scientific">Glycine soja</name>
    <name type="common">Wild soybean</name>
    <dbReference type="NCBI Taxonomy" id="3848"/>
    <lineage>
        <taxon>Eukaryota</taxon>
        <taxon>Viridiplantae</taxon>
        <taxon>Streptophyta</taxon>
        <taxon>Embryophyta</taxon>
        <taxon>Tracheophyta</taxon>
        <taxon>Spermatophyta</taxon>
        <taxon>Magnoliopsida</taxon>
        <taxon>eudicotyledons</taxon>
        <taxon>Gunneridae</taxon>
        <taxon>Pentapetalae</taxon>
        <taxon>rosids</taxon>
        <taxon>fabids</taxon>
        <taxon>Fabales</taxon>
        <taxon>Fabaceae</taxon>
        <taxon>Papilionoideae</taxon>
        <taxon>50 kb inversion clade</taxon>
        <taxon>NPAAA clade</taxon>
        <taxon>indigoferoid/millettioid clade</taxon>
        <taxon>Phaseoleae</taxon>
        <taxon>Glycine</taxon>
        <taxon>Glycine subgen. Soja</taxon>
    </lineage>
</organism>
<name>A0A445KIT0_GLYSO</name>
<dbReference type="GO" id="GO:0009535">
    <property type="term" value="C:chloroplast thylakoid membrane"/>
    <property type="evidence" value="ECO:0007669"/>
    <property type="project" value="TreeGrafter"/>
</dbReference>
<accession>A0A445KIT0</accession>
<proteinExistence type="predicted"/>
<keyword evidence="1" id="KW-0802">TPR repeat</keyword>
<reference evidence="2 3" key="1">
    <citation type="submission" date="2018-09" db="EMBL/GenBank/DDBJ databases">
        <title>A high-quality reference genome of wild soybean provides a powerful tool to mine soybean genomes.</title>
        <authorList>
            <person name="Xie M."/>
            <person name="Chung C.Y.L."/>
            <person name="Li M.-W."/>
            <person name="Wong F.-L."/>
            <person name="Chan T.-F."/>
            <person name="Lam H.-M."/>
        </authorList>
    </citation>
    <scope>NUCLEOTIDE SEQUENCE [LARGE SCALE GENOMIC DNA]</scope>
    <source>
        <strain evidence="3">cv. W05</strain>
        <tissue evidence="2">Hypocotyl of etiolated seedlings</tissue>
    </source>
</reference>
<dbReference type="InterPro" id="IPR011990">
    <property type="entry name" value="TPR-like_helical_dom_sf"/>
</dbReference>
<dbReference type="SMR" id="A0A445KIT0"/>
<protein>
    <submittedName>
        <fullName evidence="2">Protein SLOW GREEN 1, chloroplastic</fullName>
    </submittedName>
</protein>
<evidence type="ECO:0000256" key="1">
    <source>
        <dbReference type="PROSITE-ProRule" id="PRU00339"/>
    </source>
</evidence>
<gene>
    <name evidence="2" type="ORF">D0Y65_011188</name>
</gene>
<dbReference type="PROSITE" id="PS50005">
    <property type="entry name" value="TPR"/>
    <property type="match status" value="1"/>
</dbReference>
<evidence type="ECO:0000313" key="3">
    <source>
        <dbReference type="Proteomes" id="UP000289340"/>
    </source>
</evidence>
<comment type="caution">
    <text evidence="2">The sequence shown here is derived from an EMBL/GenBank/DDBJ whole genome shotgun (WGS) entry which is preliminary data.</text>
</comment>
<dbReference type="Proteomes" id="UP000289340">
    <property type="component" value="Chromosome 5"/>
</dbReference>
<dbReference type="PANTHER" id="PTHR26312:SF67">
    <property type="entry name" value="PROTEIN SLOW GREEN 1, CHLOROPLASTIC"/>
    <property type="match status" value="1"/>
</dbReference>
<dbReference type="InterPro" id="IPR019734">
    <property type="entry name" value="TPR_rpt"/>
</dbReference>
<dbReference type="EMBL" id="QZWG01000005">
    <property type="protein sequence ID" value="RZC10823.1"/>
    <property type="molecule type" value="Genomic_DNA"/>
</dbReference>
<evidence type="ECO:0000313" key="2">
    <source>
        <dbReference type="EMBL" id="RZC10823.1"/>
    </source>
</evidence>
<dbReference type="PANTHER" id="PTHR26312">
    <property type="entry name" value="TETRATRICOPEPTIDE REPEAT PROTEIN 5"/>
    <property type="match status" value="1"/>
</dbReference>
<dbReference type="AlphaFoldDB" id="A0A445KIT0"/>
<feature type="repeat" description="TPR" evidence="1">
    <location>
        <begin position="143"/>
        <end position="176"/>
    </location>
</feature>
<dbReference type="SUPFAM" id="SSF48452">
    <property type="entry name" value="TPR-like"/>
    <property type="match status" value="1"/>
</dbReference>